<dbReference type="STRING" id="597456.A0A0L7RCP0"/>
<gene>
    <name evidence="2" type="ORF">WH47_06404</name>
</gene>
<evidence type="ECO:0000313" key="2">
    <source>
        <dbReference type="EMBL" id="KOC68613.1"/>
    </source>
</evidence>
<feature type="region of interest" description="Disordered" evidence="1">
    <location>
        <begin position="1"/>
        <end position="41"/>
    </location>
</feature>
<feature type="non-terminal residue" evidence="2">
    <location>
        <position position="1"/>
    </location>
</feature>
<feature type="compositionally biased region" description="Basic residues" evidence="1">
    <location>
        <begin position="1"/>
        <end position="11"/>
    </location>
</feature>
<accession>A0A0L7RCP0</accession>
<evidence type="ECO:0000256" key="1">
    <source>
        <dbReference type="SAM" id="MobiDB-lite"/>
    </source>
</evidence>
<organism evidence="2 3">
    <name type="scientific">Habropoda laboriosa</name>
    <dbReference type="NCBI Taxonomy" id="597456"/>
    <lineage>
        <taxon>Eukaryota</taxon>
        <taxon>Metazoa</taxon>
        <taxon>Ecdysozoa</taxon>
        <taxon>Arthropoda</taxon>
        <taxon>Hexapoda</taxon>
        <taxon>Insecta</taxon>
        <taxon>Pterygota</taxon>
        <taxon>Neoptera</taxon>
        <taxon>Endopterygota</taxon>
        <taxon>Hymenoptera</taxon>
        <taxon>Apocrita</taxon>
        <taxon>Aculeata</taxon>
        <taxon>Apoidea</taxon>
        <taxon>Anthophila</taxon>
        <taxon>Apidae</taxon>
        <taxon>Habropoda</taxon>
    </lineage>
</organism>
<reference evidence="2 3" key="1">
    <citation type="submission" date="2015-07" db="EMBL/GenBank/DDBJ databases">
        <title>The genome of Habropoda laboriosa.</title>
        <authorList>
            <person name="Pan H."/>
            <person name="Kapheim K."/>
        </authorList>
    </citation>
    <scope>NUCLEOTIDE SEQUENCE [LARGE SCALE GENOMIC DNA]</scope>
    <source>
        <strain evidence="2">0110345459</strain>
    </source>
</reference>
<dbReference type="AlphaFoldDB" id="A0A0L7RCP0"/>
<feature type="compositionally biased region" description="Polar residues" evidence="1">
    <location>
        <begin position="24"/>
        <end position="39"/>
    </location>
</feature>
<dbReference type="OrthoDB" id="8197607at2759"/>
<sequence>VPSKSTRKSSRRSSILKPPKPRQPLQNLNSSSKESSPATTKIKRRVSFAEKKHVKEFCNSLEQGTVWDNTYEEHDLSNFKISTKNQEEHQVANFCKETIYSSTQENNVQFTCNEEIEKNLNIEDCSQNINLNKHVKCQNEMLLCTPLSVTFNDGNAYETSINHDETRIFNDEEMELTTAITASSEVLQTDPRIPVENTPYLQSKLDRTKIYSSVAISPSLNFDKISGKENYTVTNSTKNIENSLIEESTPVEVQSSASLKPSIALHELMQQHTCVSALKENNTEKAYAVFNSASNDSFSAVNSEINKTECLQNATSSSRRTYIIQPLNNDQTLTISNKENNKISEMNHETLFCTLNDKESSICNISNNPSNVQSGEDCDEEHVMEKYVTFHNEDLEDIDLIEPPMFVCLDDISSASTSMSVTCNQEVDMEMNCLSKNENTKSEDSSKFDVNYSNHNLEQDSEENVRKSDIFVIKCSRPNEQLEKSKLEQEDQEQTNKIQKFKLLDVRDTNTKIQVLECSSSIICDNEKLITSNGEKDPKDLCRDNSNLENQNMECSLSNIIPIYESTPKVDTENNDKLINIHVMEIDNQFYSNEQIKSTLEFDAACTEEHISNELDPFSSLMNELRVCAKSDDIIWELYHENIERNVFVIGFISCSLLVIIYVRDICDVTGDRYIKEVKVTSRLADNAGELIGIVHRIILEKVDVKQLLNLYKNREDILPMLDHIAKEVKLAMDFMFDVKRLNNINLMEITRDSISFVSRTKRMDIILKITICIKPFDRIESQDISVHCILGSVREEDVKMLITNIKKDHKFLRRYMNDVKDYIYLMEDCGGVIEKSN</sequence>
<dbReference type="CDD" id="cd21853">
    <property type="entry name" value="KNL1_NTD"/>
    <property type="match status" value="1"/>
</dbReference>
<dbReference type="Proteomes" id="UP000053825">
    <property type="component" value="Unassembled WGS sequence"/>
</dbReference>
<dbReference type="EMBL" id="KQ414615">
    <property type="protein sequence ID" value="KOC68613.1"/>
    <property type="molecule type" value="Genomic_DNA"/>
</dbReference>
<evidence type="ECO:0000313" key="3">
    <source>
        <dbReference type="Proteomes" id="UP000053825"/>
    </source>
</evidence>
<protein>
    <submittedName>
        <fullName evidence="2">Uncharacterized protein</fullName>
    </submittedName>
</protein>
<proteinExistence type="predicted"/>
<keyword evidence="3" id="KW-1185">Reference proteome</keyword>
<name>A0A0L7RCP0_9HYME</name>